<dbReference type="InterPro" id="IPR006558">
    <property type="entry name" value="LamG-like"/>
</dbReference>
<evidence type="ECO:0000256" key="2">
    <source>
        <dbReference type="ARBA" id="ARBA00023157"/>
    </source>
</evidence>
<feature type="signal peptide" evidence="3">
    <location>
        <begin position="1"/>
        <end position="23"/>
    </location>
</feature>
<evidence type="ECO:0000259" key="4">
    <source>
        <dbReference type="SMART" id="SM00560"/>
    </source>
</evidence>
<dbReference type="Proteomes" id="UP001200022">
    <property type="component" value="Unassembled WGS sequence"/>
</dbReference>
<dbReference type="InterPro" id="IPR028974">
    <property type="entry name" value="TSP_type-3_rpt"/>
</dbReference>
<dbReference type="SMART" id="SM00560">
    <property type="entry name" value="LamGL"/>
    <property type="match status" value="1"/>
</dbReference>
<keyword evidence="2" id="KW-1015">Disulfide bond</keyword>
<reference evidence="5 6" key="1">
    <citation type="submission" date="2022-01" db="EMBL/GenBank/DDBJ databases">
        <title>Draft genome sequence of Sabulilitoribacter multivorans KCTC 32326.</title>
        <authorList>
            <person name="Oh J.-S."/>
        </authorList>
    </citation>
    <scope>NUCLEOTIDE SEQUENCE [LARGE SCALE GENOMIC DNA]</scope>
    <source>
        <strain evidence="5 6">M-M16</strain>
    </source>
</reference>
<evidence type="ECO:0000313" key="5">
    <source>
        <dbReference type="EMBL" id="MCF7559755.1"/>
    </source>
</evidence>
<gene>
    <name evidence="5" type="ORF">L3X39_03830</name>
</gene>
<dbReference type="InterPro" id="IPR013320">
    <property type="entry name" value="ConA-like_dom_sf"/>
</dbReference>
<keyword evidence="6" id="KW-1185">Reference proteome</keyword>
<dbReference type="SUPFAM" id="SSF103647">
    <property type="entry name" value="TSP type-3 repeat"/>
    <property type="match status" value="1"/>
</dbReference>
<keyword evidence="1 3" id="KW-0732">Signal</keyword>
<evidence type="ECO:0000313" key="6">
    <source>
        <dbReference type="Proteomes" id="UP001200022"/>
    </source>
</evidence>
<accession>A0ABS9IGL6</accession>
<feature type="domain" description="LamG-like jellyroll fold" evidence="4">
    <location>
        <begin position="459"/>
        <end position="597"/>
    </location>
</feature>
<name>A0ABS9IGL6_9FLAO</name>
<proteinExistence type="predicted"/>
<protein>
    <submittedName>
        <fullName evidence="5">T9SS type A sorting domain-containing protein</fullName>
    </submittedName>
</protein>
<comment type="caution">
    <text evidence="5">The sequence shown here is derived from an EMBL/GenBank/DDBJ whole genome shotgun (WGS) entry which is preliminary data.</text>
</comment>
<dbReference type="SUPFAM" id="SSF49899">
    <property type="entry name" value="Concanavalin A-like lectins/glucanases"/>
    <property type="match status" value="1"/>
</dbReference>
<sequence length="1301" mass="141839">MKKFLLLKVLFVIAFLYANNIYAQDSDGDGIPDSVDIDDDNDGIIDIYECSAAIQFNNAAVLTATDLDDVQEGEKVIYSNALLFQNQYYDIVVTIIEINGSFTVDCNNELRVDGFDASADEYVTYSFDLVEAGTATPTNPIGIPAILYGIILESRDIDTRSGDDFTEIAGFNPSTVTSSVTGSLSPTTNLEQAGFINGGGPAGYTNYRLDPTIAGGPTDWEDEPDDGGTHGDDPDFYLYMEFDIFSHVDLVFGATGTETTSTRLTNFGVSSDCDFDGDGTLDTLDIDSDDDGIPDNVEAQPTIGYIPPSGVSASITDANNNGLDDVYESAMGGTDLFNLEDTDGDKLKDYLDSDTDNDGVPDIQENGQASVLSLIDLDNDGLDDIFDAITTHLDVNDEVTIGDVADLTASFGDVDFDATLGGDLDYRDLYNINPPTYASIDFDGVDDYLSRPTFINGLNDVTIMGWVKRDDPNGSHWTVAGEDTGCRLWLKNGYTPAFTIKGSGISEKSIVSPSFINVDEWHHITGSYTSSTGLMKLYIDGVMVVSSTVSSTGAAIENTTNSNDNFEVGRKSTGAGSEYFKGSIDEVRVFDTVLTDTQIQQLVYQEIENNSGNIRGKIIPKDIVDTTTSNTIPWTNLIGYYPMTDIKMGKTLDYSGNNNFLYINYITTIQDQTAPMPYVTANDGAWTAQSTWLHGDVWDIENTASNKDWSIVRISNEVTACHDLVAAGLIIDSGSTLTSHGDSLVENDWYLELNGTLDLEDDSQLIQTVNSDLVTSATGKVLRRQEGTSSPYWYNYWASPVGALGATSLTDNNAATNNTNNSSFSLNMLKDETGNSCIFTSGYTGNGTVSTYWLYTFINGLTYWDWAQINTASGLSPGIGYTQKGTGIAGSEQQYIFEGKPNNGTILVDVVDRGGAGSVPNASKTEFLLGNPYPSALDIHKFIDDNVGVIDGTLQLWQQWSGSSHNLNEYNGGYAQVNKTGSTRAYQFVGFYGANNGSQDGTIVPTRYLPVGQGFITEIIADGQVEFNNSQRVFVKESDADGTYNNGSVFSKTANSKSSKSNTLNNNVASDEMKKIRLEFSSTSGPATRRELLLGFSDQTSDGFDYGYDALCTDSNNNDLNLNLEGKNMNIQAYSSITDDKVVPLNFKSSGDNAFEIRITETENIDEDQAIYLKDNLTDTYFDLTNDEAYSFTSSQGKFNERFEIVFQSQSQVLSTEEAIASENYIYFQNTTNTFYAKKLNSEVKNLALVNMRGQTVLEMEDVSMSTLDNGITFENVSTGAYVVCLRTELNEVLTKKVIIN</sequence>
<dbReference type="Gene3D" id="2.60.120.200">
    <property type="match status" value="1"/>
</dbReference>
<evidence type="ECO:0000256" key="1">
    <source>
        <dbReference type="ARBA" id="ARBA00022729"/>
    </source>
</evidence>
<organism evidence="5 6">
    <name type="scientific">Flaviramulus multivorans</name>
    <dbReference type="NCBI Taxonomy" id="1304750"/>
    <lineage>
        <taxon>Bacteria</taxon>
        <taxon>Pseudomonadati</taxon>
        <taxon>Bacteroidota</taxon>
        <taxon>Flavobacteriia</taxon>
        <taxon>Flavobacteriales</taxon>
        <taxon>Flavobacteriaceae</taxon>
        <taxon>Flaviramulus</taxon>
    </lineage>
</organism>
<dbReference type="NCBIfam" id="TIGR04183">
    <property type="entry name" value="Por_Secre_tail"/>
    <property type="match status" value="1"/>
</dbReference>
<dbReference type="InterPro" id="IPR026444">
    <property type="entry name" value="Secre_tail"/>
</dbReference>
<dbReference type="Pfam" id="PF13385">
    <property type="entry name" value="Laminin_G_3"/>
    <property type="match status" value="1"/>
</dbReference>
<feature type="chain" id="PRO_5045915583" evidence="3">
    <location>
        <begin position="24"/>
        <end position="1301"/>
    </location>
</feature>
<dbReference type="EMBL" id="JAKKDV010000001">
    <property type="protein sequence ID" value="MCF7559755.1"/>
    <property type="molecule type" value="Genomic_DNA"/>
</dbReference>
<evidence type="ECO:0000256" key="3">
    <source>
        <dbReference type="SAM" id="SignalP"/>
    </source>
</evidence>
<dbReference type="RefSeq" id="WP_237230421.1">
    <property type="nucleotide sequence ID" value="NZ_JAKKDV010000001.1"/>
</dbReference>